<evidence type="ECO:0000313" key="1">
    <source>
        <dbReference type="EMBL" id="PWI70564.1"/>
    </source>
</evidence>
<name>A0A2U3E7W2_PURLI</name>
<comment type="caution">
    <text evidence="1">The sequence shown here is derived from an EMBL/GenBank/DDBJ whole genome shotgun (WGS) entry which is preliminary data.</text>
</comment>
<gene>
    <name evidence="1" type="ORF">PCL_12963</name>
</gene>
<reference evidence="1 2" key="1">
    <citation type="journal article" date="2016" name="Front. Microbiol.">
        <title>Genome and transcriptome sequences reveal the specific parasitism of the nematophagous Purpureocillium lilacinum 36-1.</title>
        <authorList>
            <person name="Xie J."/>
            <person name="Li S."/>
            <person name="Mo C."/>
            <person name="Xiao X."/>
            <person name="Peng D."/>
            <person name="Wang G."/>
            <person name="Xiao Y."/>
        </authorList>
    </citation>
    <scope>NUCLEOTIDE SEQUENCE [LARGE SCALE GENOMIC DNA]</scope>
    <source>
        <strain evidence="1 2">36-1</strain>
    </source>
</reference>
<proteinExistence type="predicted"/>
<protein>
    <submittedName>
        <fullName evidence="1">Uncharacterized protein</fullName>
    </submittedName>
</protein>
<accession>A0A2U3E7W2</accession>
<dbReference type="EMBL" id="LCWV01000009">
    <property type="protein sequence ID" value="PWI70564.1"/>
    <property type="molecule type" value="Genomic_DNA"/>
</dbReference>
<dbReference type="AlphaFoldDB" id="A0A2U3E7W2"/>
<evidence type="ECO:0000313" key="2">
    <source>
        <dbReference type="Proteomes" id="UP000245956"/>
    </source>
</evidence>
<dbReference type="Proteomes" id="UP000245956">
    <property type="component" value="Unassembled WGS sequence"/>
</dbReference>
<organism evidence="1 2">
    <name type="scientific">Purpureocillium lilacinum</name>
    <name type="common">Paecilomyces lilacinus</name>
    <dbReference type="NCBI Taxonomy" id="33203"/>
    <lineage>
        <taxon>Eukaryota</taxon>
        <taxon>Fungi</taxon>
        <taxon>Dikarya</taxon>
        <taxon>Ascomycota</taxon>
        <taxon>Pezizomycotina</taxon>
        <taxon>Sordariomycetes</taxon>
        <taxon>Hypocreomycetidae</taxon>
        <taxon>Hypocreales</taxon>
        <taxon>Ophiocordycipitaceae</taxon>
        <taxon>Purpureocillium</taxon>
    </lineage>
</organism>
<sequence>MVLDRPPTSWKRTNLTRRTRIVNQLNASPAGAALHCAALHCSAPRCTILAIPQIAAVVSRGRPPAHVALLQPPIHGPSTIHPSGHMSSHPVCANGSVQWTSWWAASTPAVLYPDGPPSHHRTKPVPRERAARWPPHMMPTCIALSPREAVFPRRCHLLIWRMRPTCYKVRVAVLVLLRTQNCPVQAAFPCHDDSLPLFHCATLAAVVICL</sequence>